<dbReference type="AlphaFoldDB" id="A0A0H2RLP8"/>
<reference evidence="2 3" key="1">
    <citation type="submission" date="2015-04" db="EMBL/GenBank/DDBJ databases">
        <title>Complete genome sequence of Schizopora paradoxa KUC8140, a cosmopolitan wood degrader in East Asia.</title>
        <authorList>
            <consortium name="DOE Joint Genome Institute"/>
            <person name="Min B."/>
            <person name="Park H."/>
            <person name="Jang Y."/>
            <person name="Kim J.-J."/>
            <person name="Kim K.H."/>
            <person name="Pangilinan J."/>
            <person name="Lipzen A."/>
            <person name="Riley R."/>
            <person name="Grigoriev I.V."/>
            <person name="Spatafora J.W."/>
            <person name="Choi I.-G."/>
        </authorList>
    </citation>
    <scope>NUCLEOTIDE SEQUENCE [LARGE SCALE GENOMIC DNA]</scope>
    <source>
        <strain evidence="2 3">KUC8140</strain>
    </source>
</reference>
<keyword evidence="3" id="KW-1185">Reference proteome</keyword>
<dbReference type="InParanoid" id="A0A0H2RLP8"/>
<dbReference type="EMBL" id="KQ085970">
    <property type="protein sequence ID" value="KLO12819.1"/>
    <property type="molecule type" value="Genomic_DNA"/>
</dbReference>
<organism evidence="2 3">
    <name type="scientific">Schizopora paradoxa</name>
    <dbReference type="NCBI Taxonomy" id="27342"/>
    <lineage>
        <taxon>Eukaryota</taxon>
        <taxon>Fungi</taxon>
        <taxon>Dikarya</taxon>
        <taxon>Basidiomycota</taxon>
        <taxon>Agaricomycotina</taxon>
        <taxon>Agaricomycetes</taxon>
        <taxon>Hymenochaetales</taxon>
        <taxon>Schizoporaceae</taxon>
        <taxon>Schizopora</taxon>
    </lineage>
</organism>
<sequence length="168" mass="18301">MSLPTSFISSTIRTRTAASRVGIASSHQPHTSRCVAQRRSFASSSRRRSSESSGPKEHGQNPEGNSSSSQTKSGKAKSPHALFYSDTLPAMIPVALLGSAVYLGLKLLQQQLATEKALDEANARIAVLELRVEQLIQLRDERNSAAETAKLPPVIDQQKSSRWWFAQA</sequence>
<dbReference type="Proteomes" id="UP000053477">
    <property type="component" value="Unassembled WGS sequence"/>
</dbReference>
<feature type="compositionally biased region" description="Basic and acidic residues" evidence="1">
    <location>
        <begin position="48"/>
        <end position="60"/>
    </location>
</feature>
<evidence type="ECO:0000256" key="1">
    <source>
        <dbReference type="SAM" id="MobiDB-lite"/>
    </source>
</evidence>
<accession>A0A0H2RLP8</accession>
<name>A0A0H2RLP8_9AGAM</name>
<proteinExistence type="predicted"/>
<gene>
    <name evidence="2" type="ORF">SCHPADRAFT_874899</name>
</gene>
<dbReference type="OrthoDB" id="3359404at2759"/>
<feature type="region of interest" description="Disordered" evidence="1">
    <location>
        <begin position="18"/>
        <end position="78"/>
    </location>
</feature>
<evidence type="ECO:0000313" key="3">
    <source>
        <dbReference type="Proteomes" id="UP000053477"/>
    </source>
</evidence>
<evidence type="ECO:0000313" key="2">
    <source>
        <dbReference type="EMBL" id="KLO12819.1"/>
    </source>
</evidence>
<protein>
    <submittedName>
        <fullName evidence="2">Uncharacterized protein</fullName>
    </submittedName>
</protein>
<feature type="compositionally biased region" description="Polar residues" evidence="1">
    <location>
        <begin position="62"/>
        <end position="73"/>
    </location>
</feature>